<feature type="transmembrane region" description="Helical" evidence="7">
    <location>
        <begin position="131"/>
        <end position="155"/>
    </location>
</feature>
<reference evidence="8 9" key="1">
    <citation type="submission" date="2016-04" db="EMBL/GenBank/DDBJ databases">
        <title>A degradative enzymes factory behind the ericoid mycorrhizal symbiosis.</title>
        <authorList>
            <consortium name="DOE Joint Genome Institute"/>
            <person name="Martino E."/>
            <person name="Morin E."/>
            <person name="Grelet G."/>
            <person name="Kuo A."/>
            <person name="Kohler A."/>
            <person name="Daghino S."/>
            <person name="Barry K."/>
            <person name="Choi C."/>
            <person name="Cichocki N."/>
            <person name="Clum A."/>
            <person name="Copeland A."/>
            <person name="Hainaut M."/>
            <person name="Haridas S."/>
            <person name="Labutti K."/>
            <person name="Lindquist E."/>
            <person name="Lipzen A."/>
            <person name="Khouja H.-R."/>
            <person name="Murat C."/>
            <person name="Ohm R."/>
            <person name="Olson A."/>
            <person name="Spatafora J."/>
            <person name="Veneault-Fourrey C."/>
            <person name="Henrissat B."/>
            <person name="Grigoriev I."/>
            <person name="Martin F."/>
            <person name="Perotto S."/>
        </authorList>
    </citation>
    <scope>NUCLEOTIDE SEQUENCE [LARGE SCALE GENOMIC DNA]</scope>
    <source>
        <strain evidence="8 9">F</strain>
    </source>
</reference>
<protein>
    <submittedName>
        <fullName evidence="8">Putative amino acid permease</fullName>
    </submittedName>
</protein>
<organism evidence="8 9">
    <name type="scientific">Hyaloscypha variabilis (strain UAMH 11265 / GT02V1 / F)</name>
    <name type="common">Meliniomyces variabilis</name>
    <dbReference type="NCBI Taxonomy" id="1149755"/>
    <lineage>
        <taxon>Eukaryota</taxon>
        <taxon>Fungi</taxon>
        <taxon>Dikarya</taxon>
        <taxon>Ascomycota</taxon>
        <taxon>Pezizomycotina</taxon>
        <taxon>Leotiomycetes</taxon>
        <taxon>Helotiales</taxon>
        <taxon>Hyaloscyphaceae</taxon>
        <taxon>Hyaloscypha</taxon>
        <taxon>Hyaloscypha variabilis</taxon>
    </lineage>
</organism>
<gene>
    <name evidence="8" type="ORF">L207DRAFT_511747</name>
</gene>
<sequence>MDEAIEMAPRGHPSARDFDSPRHSRRKSDLDRIGTMTRTSGRSNEMTRNFGSLSILALSITLLASWESIASGFSPGLINGGPVALVWGMLLSISGTMALALSLAEMASICPIAGAQYHWTALFAPPKIRLFLTWMQGWVTVFAWQSAVTSVIFLVATQIQGLVVLNYPNYVFERWHGTLLAWAVMIFSFTVNVYGIKILPIIQLVGGICHVVFFVALIVPLVLLSPRSTAEFVFTEQLSNGGWSDGLSWCIGLLTVTYCFLGFDGAIHMSEEVRNAPIVVPRILVQTIAINGGLAFTFVLVLLFCIGDIEKAINTPTGYPIIQIFYQATGSVRAATVMMSSVTSIGMASSIGVVASVSRLTWAFARDGGLPFSKFFAHVDPKHHVPFRAIGLVSTTVVLLSLINIGSSTALNALFALTNISLYLSYLIPITLILMKRLRKENINFGPWNLGRWGMAVNLYAMVFGVFVCIFVPFPPIIPVTAENMNYCAPVFLGLIVLLGVDWMVRGKIAYTGPLKKLLEPNNR</sequence>
<evidence type="ECO:0000256" key="3">
    <source>
        <dbReference type="ARBA" id="ARBA00022692"/>
    </source>
</evidence>
<dbReference type="Proteomes" id="UP000235786">
    <property type="component" value="Unassembled WGS sequence"/>
</dbReference>
<feature type="transmembrane region" description="Helical" evidence="7">
    <location>
        <begin position="385"/>
        <end position="407"/>
    </location>
</feature>
<keyword evidence="4 7" id="KW-1133">Transmembrane helix</keyword>
<dbReference type="AlphaFoldDB" id="A0A2J6RNW7"/>
<dbReference type="OrthoDB" id="3257095at2759"/>
<feature type="transmembrane region" description="Helical" evidence="7">
    <location>
        <begin position="175"/>
        <end position="194"/>
    </location>
</feature>
<evidence type="ECO:0000256" key="6">
    <source>
        <dbReference type="SAM" id="MobiDB-lite"/>
    </source>
</evidence>
<evidence type="ECO:0000313" key="9">
    <source>
        <dbReference type="Proteomes" id="UP000235786"/>
    </source>
</evidence>
<feature type="compositionally biased region" description="Basic and acidic residues" evidence="6">
    <location>
        <begin position="14"/>
        <end position="32"/>
    </location>
</feature>
<name>A0A2J6RNW7_HYAVF</name>
<dbReference type="Gene3D" id="1.20.1740.10">
    <property type="entry name" value="Amino acid/polyamine transporter I"/>
    <property type="match status" value="1"/>
</dbReference>
<feature type="region of interest" description="Disordered" evidence="6">
    <location>
        <begin position="1"/>
        <end position="42"/>
    </location>
</feature>
<feature type="transmembrane region" description="Helical" evidence="7">
    <location>
        <begin position="86"/>
        <end position="110"/>
    </location>
</feature>
<comment type="subcellular location">
    <subcellularLocation>
        <location evidence="1">Membrane</location>
        <topology evidence="1">Multi-pass membrane protein</topology>
    </subcellularLocation>
</comment>
<evidence type="ECO:0000313" key="8">
    <source>
        <dbReference type="EMBL" id="PMD40204.1"/>
    </source>
</evidence>
<dbReference type="GO" id="GO:0016020">
    <property type="term" value="C:membrane"/>
    <property type="evidence" value="ECO:0007669"/>
    <property type="project" value="UniProtKB-SubCell"/>
</dbReference>
<feature type="transmembrane region" description="Helical" evidence="7">
    <location>
        <begin position="484"/>
        <end position="505"/>
    </location>
</feature>
<evidence type="ECO:0000256" key="2">
    <source>
        <dbReference type="ARBA" id="ARBA00022448"/>
    </source>
</evidence>
<feature type="transmembrane region" description="Helical" evidence="7">
    <location>
        <begin position="46"/>
        <end position="66"/>
    </location>
</feature>
<dbReference type="InterPro" id="IPR002293">
    <property type="entry name" value="AA/rel_permease1"/>
</dbReference>
<feature type="transmembrane region" description="Helical" evidence="7">
    <location>
        <begin position="288"/>
        <end position="309"/>
    </location>
</feature>
<keyword evidence="9" id="KW-1185">Reference proteome</keyword>
<dbReference type="PANTHER" id="PTHR45649">
    <property type="entry name" value="AMINO-ACID PERMEASE BAT1"/>
    <property type="match status" value="1"/>
</dbReference>
<dbReference type="PIRSF" id="PIRSF006060">
    <property type="entry name" value="AA_transporter"/>
    <property type="match status" value="1"/>
</dbReference>
<evidence type="ECO:0000256" key="4">
    <source>
        <dbReference type="ARBA" id="ARBA00022989"/>
    </source>
</evidence>
<dbReference type="Pfam" id="PF13520">
    <property type="entry name" value="AA_permease_2"/>
    <property type="match status" value="1"/>
</dbReference>
<dbReference type="STRING" id="1149755.A0A2J6RNW7"/>
<evidence type="ECO:0000256" key="7">
    <source>
        <dbReference type="SAM" id="Phobius"/>
    </source>
</evidence>
<evidence type="ECO:0000256" key="5">
    <source>
        <dbReference type="ARBA" id="ARBA00023136"/>
    </source>
</evidence>
<feature type="transmembrane region" description="Helical" evidence="7">
    <location>
        <begin position="456"/>
        <end position="478"/>
    </location>
</feature>
<dbReference type="PANTHER" id="PTHR45649:SF5">
    <property type="entry name" value="GABA TRANSPORTER (EUROFUNG)-RELATED"/>
    <property type="match status" value="1"/>
</dbReference>
<keyword evidence="2" id="KW-0813">Transport</keyword>
<feature type="transmembrane region" description="Helical" evidence="7">
    <location>
        <begin position="201"/>
        <end position="226"/>
    </location>
</feature>
<accession>A0A2J6RNW7</accession>
<feature type="transmembrane region" description="Helical" evidence="7">
    <location>
        <begin position="413"/>
        <end position="435"/>
    </location>
</feature>
<proteinExistence type="predicted"/>
<keyword evidence="5 7" id="KW-0472">Membrane</keyword>
<feature type="transmembrane region" description="Helical" evidence="7">
    <location>
        <begin position="345"/>
        <end position="365"/>
    </location>
</feature>
<dbReference type="EMBL" id="KZ613945">
    <property type="protein sequence ID" value="PMD40204.1"/>
    <property type="molecule type" value="Genomic_DNA"/>
</dbReference>
<evidence type="ECO:0000256" key="1">
    <source>
        <dbReference type="ARBA" id="ARBA00004141"/>
    </source>
</evidence>
<keyword evidence="3 7" id="KW-0812">Transmembrane</keyword>
<dbReference type="GO" id="GO:0022857">
    <property type="term" value="F:transmembrane transporter activity"/>
    <property type="evidence" value="ECO:0007669"/>
    <property type="project" value="InterPro"/>
</dbReference>